<dbReference type="InterPro" id="IPR015813">
    <property type="entry name" value="Pyrv/PenolPyrv_kinase-like_dom"/>
</dbReference>
<evidence type="ECO:0000256" key="1">
    <source>
        <dbReference type="ARBA" id="ARBA00004997"/>
    </source>
</evidence>
<dbReference type="PRINTS" id="PR01050">
    <property type="entry name" value="PYRUVTKNASE"/>
</dbReference>
<keyword evidence="10" id="KW-0324">Glycolysis</keyword>
<proteinExistence type="inferred from homology"/>
<keyword evidence="6" id="KW-0547">Nucleotide-binding</keyword>
<evidence type="ECO:0000256" key="4">
    <source>
        <dbReference type="ARBA" id="ARBA00022679"/>
    </source>
</evidence>
<dbReference type="InterPro" id="IPR011037">
    <property type="entry name" value="Pyrv_Knase-like_insert_dom_sf"/>
</dbReference>
<evidence type="ECO:0000256" key="11">
    <source>
        <dbReference type="ARBA" id="ARBA00023317"/>
    </source>
</evidence>
<dbReference type="InterPro" id="IPR015806">
    <property type="entry name" value="Pyrv_Knase_insert_dom_sf"/>
</dbReference>
<evidence type="ECO:0000256" key="6">
    <source>
        <dbReference type="ARBA" id="ARBA00022741"/>
    </source>
</evidence>
<evidence type="ECO:0000256" key="2">
    <source>
        <dbReference type="ARBA" id="ARBA00008663"/>
    </source>
</evidence>
<keyword evidence="9" id="KW-0460">Magnesium</keyword>
<protein>
    <recommendedName>
        <fullName evidence="3">pyruvate kinase</fullName>
        <ecNumber evidence="3">2.7.1.40</ecNumber>
    </recommendedName>
</protein>
<dbReference type="AlphaFoldDB" id="A0A0F9TUX7"/>
<dbReference type="FunFam" id="2.40.33.10:FF:000001">
    <property type="entry name" value="Pyruvate kinase"/>
    <property type="match status" value="1"/>
</dbReference>
<dbReference type="EMBL" id="LAZR01001407">
    <property type="protein sequence ID" value="KKN45188.1"/>
    <property type="molecule type" value="Genomic_DNA"/>
</dbReference>
<organism evidence="13">
    <name type="scientific">marine sediment metagenome</name>
    <dbReference type="NCBI Taxonomy" id="412755"/>
    <lineage>
        <taxon>unclassified sequences</taxon>
        <taxon>metagenomes</taxon>
        <taxon>ecological metagenomes</taxon>
    </lineage>
</organism>
<dbReference type="SUPFAM" id="SSF50800">
    <property type="entry name" value="PK beta-barrel domain-like"/>
    <property type="match status" value="1"/>
</dbReference>
<dbReference type="Gene3D" id="3.20.20.60">
    <property type="entry name" value="Phosphoenolpyruvate-binding domains"/>
    <property type="match status" value="1"/>
</dbReference>
<evidence type="ECO:0000256" key="10">
    <source>
        <dbReference type="ARBA" id="ARBA00023152"/>
    </source>
</evidence>
<dbReference type="InterPro" id="IPR015793">
    <property type="entry name" value="Pyrv_Knase_brl"/>
</dbReference>
<accession>A0A0F9TUX7</accession>
<comment type="pathway">
    <text evidence="1">Carbohydrate degradation; glycolysis; pyruvate from D-glyceraldehyde 3-phosphate: step 5/5.</text>
</comment>
<keyword evidence="5" id="KW-0479">Metal-binding</keyword>
<dbReference type="GO" id="GO:0016301">
    <property type="term" value="F:kinase activity"/>
    <property type="evidence" value="ECO:0007669"/>
    <property type="project" value="UniProtKB-KW"/>
</dbReference>
<dbReference type="GO" id="GO:0005524">
    <property type="term" value="F:ATP binding"/>
    <property type="evidence" value="ECO:0007669"/>
    <property type="project" value="UniProtKB-KW"/>
</dbReference>
<dbReference type="SUPFAM" id="SSF51621">
    <property type="entry name" value="Phosphoenolpyruvate/pyruvate domain"/>
    <property type="match status" value="1"/>
</dbReference>
<feature type="non-terminal residue" evidence="13">
    <location>
        <position position="218"/>
    </location>
</feature>
<dbReference type="EC" id="2.7.1.40" evidence="3"/>
<sequence>MALRRTKIVATLGPSSQRPEVLDAMIAAGMNVARLNFSHGSPEQHIALAALVRERAQLQNKQVGILADLQGPKIRISRFKDGDISLKEGADFILDANLPFDEGDINQVGIDYKALPKDVSAGDTLLLDDGRIVLRVIKVENNKIITTVMFAGVLSNNKGINRQGGGLSAEALTEKDKKDIKTAAAMQADYVAVSFPRCAADIHQARQLLHDAGGHAAL</sequence>
<evidence type="ECO:0000256" key="9">
    <source>
        <dbReference type="ARBA" id="ARBA00022842"/>
    </source>
</evidence>
<dbReference type="GO" id="GO:0030955">
    <property type="term" value="F:potassium ion binding"/>
    <property type="evidence" value="ECO:0007669"/>
    <property type="project" value="InterPro"/>
</dbReference>
<dbReference type="GO" id="GO:0004743">
    <property type="term" value="F:pyruvate kinase activity"/>
    <property type="evidence" value="ECO:0007669"/>
    <property type="project" value="UniProtKB-EC"/>
</dbReference>
<evidence type="ECO:0000256" key="7">
    <source>
        <dbReference type="ARBA" id="ARBA00022777"/>
    </source>
</evidence>
<name>A0A0F9TUX7_9ZZZZ</name>
<keyword evidence="7" id="KW-0418">Kinase</keyword>
<dbReference type="InterPro" id="IPR040442">
    <property type="entry name" value="Pyrv_kinase-like_dom_sf"/>
</dbReference>
<evidence type="ECO:0000259" key="12">
    <source>
        <dbReference type="Pfam" id="PF00224"/>
    </source>
</evidence>
<dbReference type="PANTHER" id="PTHR11817">
    <property type="entry name" value="PYRUVATE KINASE"/>
    <property type="match status" value="1"/>
</dbReference>
<keyword evidence="8" id="KW-0067">ATP-binding</keyword>
<keyword evidence="11" id="KW-0670">Pyruvate</keyword>
<feature type="domain" description="Pyruvate kinase barrel" evidence="12">
    <location>
        <begin position="4"/>
        <end position="215"/>
    </location>
</feature>
<comment type="caution">
    <text evidence="13">The sequence shown here is derived from an EMBL/GenBank/DDBJ whole genome shotgun (WGS) entry which is preliminary data.</text>
</comment>
<gene>
    <name evidence="13" type="ORF">LCGC14_0685680</name>
</gene>
<dbReference type="Pfam" id="PF00224">
    <property type="entry name" value="PK"/>
    <property type="match status" value="1"/>
</dbReference>
<evidence type="ECO:0000256" key="5">
    <source>
        <dbReference type="ARBA" id="ARBA00022723"/>
    </source>
</evidence>
<comment type="similarity">
    <text evidence="2">Belongs to the pyruvate kinase family.</text>
</comment>
<dbReference type="InterPro" id="IPR001697">
    <property type="entry name" value="Pyr_Knase"/>
</dbReference>
<evidence type="ECO:0000313" key="13">
    <source>
        <dbReference type="EMBL" id="KKN45188.1"/>
    </source>
</evidence>
<evidence type="ECO:0000256" key="8">
    <source>
        <dbReference type="ARBA" id="ARBA00022840"/>
    </source>
</evidence>
<dbReference type="UniPathway" id="UPA00109">
    <property type="reaction ID" value="UER00188"/>
</dbReference>
<dbReference type="GO" id="GO:0000287">
    <property type="term" value="F:magnesium ion binding"/>
    <property type="evidence" value="ECO:0007669"/>
    <property type="project" value="InterPro"/>
</dbReference>
<evidence type="ECO:0000256" key="3">
    <source>
        <dbReference type="ARBA" id="ARBA00012142"/>
    </source>
</evidence>
<keyword evidence="4" id="KW-0808">Transferase</keyword>
<reference evidence="13" key="1">
    <citation type="journal article" date="2015" name="Nature">
        <title>Complex archaea that bridge the gap between prokaryotes and eukaryotes.</title>
        <authorList>
            <person name="Spang A."/>
            <person name="Saw J.H."/>
            <person name="Jorgensen S.L."/>
            <person name="Zaremba-Niedzwiedzka K."/>
            <person name="Martijn J."/>
            <person name="Lind A.E."/>
            <person name="van Eijk R."/>
            <person name="Schleper C."/>
            <person name="Guy L."/>
            <person name="Ettema T.J."/>
        </authorList>
    </citation>
    <scope>NUCLEOTIDE SEQUENCE</scope>
</reference>
<dbReference type="Gene3D" id="2.40.33.10">
    <property type="entry name" value="PK beta-barrel domain-like"/>
    <property type="match status" value="1"/>
</dbReference>